<dbReference type="EMBL" id="CAKMRJ010003334">
    <property type="protein sequence ID" value="CAH1433758.1"/>
    <property type="molecule type" value="Genomic_DNA"/>
</dbReference>
<sequence>MMNDLKLYEKSHFPTQHEKSQGKQNTYFAPTVTSGAEKNLLRSTATSGAAGGVAGAFGAVDRKLYVGNLHFNMTELQLKQSQVGGKLLIFQSTIPSLGVGRLRLRGDDLRYFATPYLGSRGHRQVPMFFGVKSLEKIGYHSSVVVRRTGRHLYLKDKANGHTPLLVQMANDSEHLKFILLFSNLIIVEEKNNKYSRIWNILAHRFKKQKQQQRKLNG</sequence>
<dbReference type="PANTHER" id="PTHR12482">
    <property type="entry name" value="LIPASE ROG1-RELATED-RELATED"/>
    <property type="match status" value="1"/>
</dbReference>
<feature type="domain" description="DUF676" evidence="1">
    <location>
        <begin position="112"/>
        <end position="193"/>
    </location>
</feature>
<dbReference type="InterPro" id="IPR007751">
    <property type="entry name" value="DUF676_lipase-like"/>
</dbReference>
<evidence type="ECO:0000313" key="2">
    <source>
        <dbReference type="EMBL" id="CAH1433758.1"/>
    </source>
</evidence>
<gene>
    <name evidence="2" type="ORF">LVIROSA_LOCUS20330</name>
</gene>
<evidence type="ECO:0000259" key="1">
    <source>
        <dbReference type="Pfam" id="PF05057"/>
    </source>
</evidence>
<dbReference type="AlphaFoldDB" id="A0AAU9N969"/>
<dbReference type="Proteomes" id="UP001157418">
    <property type="component" value="Unassembled WGS sequence"/>
</dbReference>
<keyword evidence="3" id="KW-1185">Reference proteome</keyword>
<dbReference type="Pfam" id="PF05057">
    <property type="entry name" value="DUF676"/>
    <property type="match status" value="1"/>
</dbReference>
<protein>
    <recommendedName>
        <fullName evidence="1">DUF676 domain-containing protein</fullName>
    </recommendedName>
</protein>
<dbReference type="PANTHER" id="PTHR12482:SF54">
    <property type="entry name" value="ALPHA_BETA HYDROLASE"/>
    <property type="match status" value="1"/>
</dbReference>
<name>A0AAU9N969_9ASTR</name>
<accession>A0AAU9N969</accession>
<proteinExistence type="predicted"/>
<dbReference type="InterPro" id="IPR044294">
    <property type="entry name" value="Lipase-like"/>
</dbReference>
<comment type="caution">
    <text evidence="2">The sequence shown here is derived from an EMBL/GenBank/DDBJ whole genome shotgun (WGS) entry which is preliminary data.</text>
</comment>
<reference evidence="2 3" key="1">
    <citation type="submission" date="2022-01" db="EMBL/GenBank/DDBJ databases">
        <authorList>
            <person name="Xiong W."/>
            <person name="Schranz E."/>
        </authorList>
    </citation>
    <scope>NUCLEOTIDE SEQUENCE [LARGE SCALE GENOMIC DNA]</scope>
</reference>
<evidence type="ECO:0000313" key="3">
    <source>
        <dbReference type="Proteomes" id="UP001157418"/>
    </source>
</evidence>
<organism evidence="2 3">
    <name type="scientific">Lactuca virosa</name>
    <dbReference type="NCBI Taxonomy" id="75947"/>
    <lineage>
        <taxon>Eukaryota</taxon>
        <taxon>Viridiplantae</taxon>
        <taxon>Streptophyta</taxon>
        <taxon>Embryophyta</taxon>
        <taxon>Tracheophyta</taxon>
        <taxon>Spermatophyta</taxon>
        <taxon>Magnoliopsida</taxon>
        <taxon>eudicotyledons</taxon>
        <taxon>Gunneridae</taxon>
        <taxon>Pentapetalae</taxon>
        <taxon>asterids</taxon>
        <taxon>campanulids</taxon>
        <taxon>Asterales</taxon>
        <taxon>Asteraceae</taxon>
        <taxon>Cichorioideae</taxon>
        <taxon>Cichorieae</taxon>
        <taxon>Lactucinae</taxon>
        <taxon>Lactuca</taxon>
    </lineage>
</organism>